<proteinExistence type="predicted"/>
<dbReference type="AlphaFoldDB" id="A0A089HPW2"/>
<dbReference type="Proteomes" id="UP000029409">
    <property type="component" value="Chromosome"/>
</dbReference>
<dbReference type="eggNOG" id="ENOG5031K02">
    <property type="taxonomic scope" value="Bacteria"/>
</dbReference>
<sequence>MKHLQNYVDQLFKEHKDNKQTRELKDEILSNLEAKVADLTANGMDYTQAVKVATENIDSVELLIDGNTRVYTNRYRIEFLQVALLYFLIAWVITIPLRLVGMGILLNFFLLIVVFAVGILFFVLNSKKESHYWGKTSIYNINTVMRYRKIAWLIWGLFVTVSILGNTAVEFGSNIWFGRAINITGPYQFAVLVIRYVLPFVSIIIPLLFPAALKLIRKYEVGEHHENQE</sequence>
<keyword evidence="3" id="KW-1185">Reference proteome</keyword>
<feature type="transmembrane region" description="Helical" evidence="1">
    <location>
        <begin position="79"/>
        <end position="98"/>
    </location>
</feature>
<evidence type="ECO:0000313" key="3">
    <source>
        <dbReference type="Proteomes" id="UP000029409"/>
    </source>
</evidence>
<reference evidence="2 3" key="1">
    <citation type="submission" date="2014-08" db="EMBL/GenBank/DDBJ databases">
        <title>Comparative genomics of the Paenibacillus odorifer group.</title>
        <authorList>
            <person name="den Bakker H.C."/>
            <person name="Tsai Y.-C."/>
            <person name="Martin N."/>
            <person name="Korlach J."/>
            <person name="Wiedmann M."/>
        </authorList>
    </citation>
    <scope>NUCLEOTIDE SEQUENCE [LARGE SCALE GENOMIC DNA]</scope>
    <source>
        <strain evidence="2 3">DSM 1735</strain>
    </source>
</reference>
<dbReference type="InterPro" id="IPR047928">
    <property type="entry name" value="Perm_prefix_1"/>
</dbReference>
<dbReference type="KEGG" id="pdu:PDUR_15295"/>
<keyword evidence="1" id="KW-1133">Transmembrane helix</keyword>
<dbReference type="RefSeq" id="WP_042206926.1">
    <property type="nucleotide sequence ID" value="NZ_CP009288.1"/>
</dbReference>
<dbReference type="OrthoDB" id="1909850at2"/>
<keyword evidence="1" id="KW-0812">Transmembrane</keyword>
<feature type="transmembrane region" description="Helical" evidence="1">
    <location>
        <begin position="104"/>
        <end position="124"/>
    </location>
</feature>
<feature type="transmembrane region" description="Helical" evidence="1">
    <location>
        <begin position="189"/>
        <end position="209"/>
    </location>
</feature>
<organism evidence="2 3">
    <name type="scientific">Paenibacillus durus</name>
    <name type="common">Paenibacillus azotofixans</name>
    <dbReference type="NCBI Taxonomy" id="44251"/>
    <lineage>
        <taxon>Bacteria</taxon>
        <taxon>Bacillati</taxon>
        <taxon>Bacillota</taxon>
        <taxon>Bacilli</taxon>
        <taxon>Bacillales</taxon>
        <taxon>Paenibacillaceae</taxon>
        <taxon>Paenibacillus</taxon>
    </lineage>
</organism>
<name>A0A089HPW2_PAEDU</name>
<feature type="transmembrane region" description="Helical" evidence="1">
    <location>
        <begin position="150"/>
        <end position="169"/>
    </location>
</feature>
<dbReference type="NCBIfam" id="NF038403">
    <property type="entry name" value="perm_prefix_1"/>
    <property type="match status" value="1"/>
</dbReference>
<gene>
    <name evidence="2" type="ORF">PDUR_15295</name>
</gene>
<evidence type="ECO:0000313" key="2">
    <source>
        <dbReference type="EMBL" id="AIQ13127.1"/>
    </source>
</evidence>
<dbReference type="EMBL" id="CP009288">
    <property type="protein sequence ID" value="AIQ13127.1"/>
    <property type="molecule type" value="Genomic_DNA"/>
</dbReference>
<protein>
    <submittedName>
        <fullName evidence="2">Uncharacterized protein</fullName>
    </submittedName>
</protein>
<keyword evidence="1" id="KW-0472">Membrane</keyword>
<accession>A0A089HPW2</accession>
<dbReference type="STRING" id="44251.PDUR_15295"/>
<evidence type="ECO:0000256" key="1">
    <source>
        <dbReference type="SAM" id="Phobius"/>
    </source>
</evidence>